<name>A0A7K0K0R1_9ACTO</name>
<feature type="transmembrane region" description="Helical" evidence="1">
    <location>
        <begin position="96"/>
        <end position="114"/>
    </location>
</feature>
<keyword evidence="2" id="KW-0012">Acyltransferase</keyword>
<dbReference type="Proteomes" id="UP000442535">
    <property type="component" value="Unassembled WGS sequence"/>
</dbReference>
<dbReference type="AlphaFoldDB" id="A0A7K0K0R1"/>
<keyword evidence="1" id="KW-0472">Membrane</keyword>
<keyword evidence="3" id="KW-1185">Reference proteome</keyword>
<keyword evidence="1" id="KW-1133">Transmembrane helix</keyword>
<sequence>MLDNFTKCLDMDCMKRASGDVAQNAADAMGLAREAVEDFGAKMKDDFLPRAQAAQDAVTKAVAGEKTLKDKVTKASDGLMSALNPPKKKCPVGHPWLLTFVLAGAAAAVGFVLWSRTRPVEDPWAEESWEDIDDDDLVVVADEYK</sequence>
<keyword evidence="2" id="KW-0808">Transferase</keyword>
<evidence type="ECO:0000313" key="2">
    <source>
        <dbReference type="EMBL" id="MST49071.1"/>
    </source>
</evidence>
<dbReference type="EMBL" id="VUMY01000003">
    <property type="protein sequence ID" value="MST49071.1"/>
    <property type="molecule type" value="Genomic_DNA"/>
</dbReference>
<comment type="caution">
    <text evidence="2">The sequence shown here is derived from an EMBL/GenBank/DDBJ whole genome shotgun (WGS) entry which is preliminary data.</text>
</comment>
<keyword evidence="1" id="KW-0812">Transmembrane</keyword>
<organism evidence="2 3">
    <name type="scientific">Mobiluncus porci</name>
    <dbReference type="NCBI Taxonomy" id="2652278"/>
    <lineage>
        <taxon>Bacteria</taxon>
        <taxon>Bacillati</taxon>
        <taxon>Actinomycetota</taxon>
        <taxon>Actinomycetes</taxon>
        <taxon>Actinomycetales</taxon>
        <taxon>Actinomycetaceae</taxon>
        <taxon>Mobiluncus</taxon>
    </lineage>
</organism>
<proteinExistence type="predicted"/>
<dbReference type="GO" id="GO:0016746">
    <property type="term" value="F:acyltransferase activity"/>
    <property type="evidence" value="ECO:0007669"/>
    <property type="project" value="UniProtKB-KW"/>
</dbReference>
<protein>
    <submittedName>
        <fullName evidence="2">Acyltransferase</fullName>
    </submittedName>
</protein>
<gene>
    <name evidence="2" type="ORF">FYJ63_02200</name>
</gene>
<dbReference type="RefSeq" id="WP_154543383.1">
    <property type="nucleotide sequence ID" value="NZ_JAQYQY010000011.1"/>
</dbReference>
<reference evidence="2 3" key="1">
    <citation type="submission" date="2019-08" db="EMBL/GenBank/DDBJ databases">
        <title>In-depth cultivation of the pig gut microbiome towards novel bacterial diversity and tailored functional studies.</title>
        <authorList>
            <person name="Wylensek D."/>
            <person name="Hitch T.C.A."/>
            <person name="Clavel T."/>
        </authorList>
    </citation>
    <scope>NUCLEOTIDE SEQUENCE [LARGE SCALE GENOMIC DNA]</scope>
    <source>
        <strain evidence="2 3">RF-GAM-744-WT-7</strain>
    </source>
</reference>
<evidence type="ECO:0000313" key="3">
    <source>
        <dbReference type="Proteomes" id="UP000442535"/>
    </source>
</evidence>
<accession>A0A7K0K0R1</accession>
<evidence type="ECO:0000256" key="1">
    <source>
        <dbReference type="SAM" id="Phobius"/>
    </source>
</evidence>